<proteinExistence type="predicted"/>
<evidence type="ECO:0000313" key="2">
    <source>
        <dbReference type="EMBL" id="SUZ97739.1"/>
    </source>
</evidence>
<accession>A0A381S2S3</accession>
<dbReference type="SUPFAM" id="SSF53756">
    <property type="entry name" value="UDP-Glycosyltransferase/glycogen phosphorylase"/>
    <property type="match status" value="1"/>
</dbReference>
<dbReference type="InterPro" id="IPR050194">
    <property type="entry name" value="Glycosyltransferase_grp1"/>
</dbReference>
<organism evidence="2">
    <name type="scientific">marine metagenome</name>
    <dbReference type="NCBI Taxonomy" id="408172"/>
    <lineage>
        <taxon>unclassified sequences</taxon>
        <taxon>metagenomes</taxon>
        <taxon>ecological metagenomes</taxon>
    </lineage>
</organism>
<dbReference type="PANTHER" id="PTHR45947">
    <property type="entry name" value="SULFOQUINOVOSYL TRANSFERASE SQD2"/>
    <property type="match status" value="1"/>
</dbReference>
<reference evidence="2" key="1">
    <citation type="submission" date="2018-05" db="EMBL/GenBank/DDBJ databases">
        <authorList>
            <person name="Lanie J.A."/>
            <person name="Ng W.-L."/>
            <person name="Kazmierczak K.M."/>
            <person name="Andrzejewski T.M."/>
            <person name="Davidsen T.M."/>
            <person name="Wayne K.J."/>
            <person name="Tettelin H."/>
            <person name="Glass J.I."/>
            <person name="Rusch D."/>
            <person name="Podicherti R."/>
            <person name="Tsui H.-C.T."/>
            <person name="Winkler M.E."/>
        </authorList>
    </citation>
    <scope>NUCLEOTIDE SEQUENCE</scope>
</reference>
<dbReference type="PANTHER" id="PTHR45947:SF3">
    <property type="entry name" value="SULFOQUINOVOSYL TRANSFERASE SQD2"/>
    <property type="match status" value="1"/>
</dbReference>
<sequence length="200" mass="21626">SVLESLIHVVSNHVLTDLFRPKVASSLPNRLCFVGRLEKQKNVETLVEACSGTSLNLVLIGNGSLRKDIKAVAMNSGVNVTFMGNLPHAELPYQLCKSHIYVHATHYEGSPPKALLEAMSCGLPVICSNVPGISEFIIHGVTGWLCGTSREEIRNAIDIVLGDGALQERLGRNARESIVKSFTLDEAARNEVAILKTVAL</sequence>
<dbReference type="Pfam" id="PF00534">
    <property type="entry name" value="Glycos_transf_1"/>
    <property type="match status" value="1"/>
</dbReference>
<dbReference type="InterPro" id="IPR001296">
    <property type="entry name" value="Glyco_trans_1"/>
</dbReference>
<protein>
    <recommendedName>
        <fullName evidence="1">Glycosyl transferase family 1 domain-containing protein</fullName>
    </recommendedName>
</protein>
<dbReference type="GO" id="GO:0016757">
    <property type="term" value="F:glycosyltransferase activity"/>
    <property type="evidence" value="ECO:0007669"/>
    <property type="project" value="InterPro"/>
</dbReference>
<gene>
    <name evidence="2" type="ORF">METZ01_LOCUS50593</name>
</gene>
<dbReference type="EMBL" id="UINC01002536">
    <property type="protein sequence ID" value="SUZ97739.1"/>
    <property type="molecule type" value="Genomic_DNA"/>
</dbReference>
<feature type="non-terminal residue" evidence="2">
    <location>
        <position position="1"/>
    </location>
</feature>
<dbReference type="AlphaFoldDB" id="A0A381S2S3"/>
<name>A0A381S2S3_9ZZZZ</name>
<dbReference type="Gene3D" id="3.40.50.2000">
    <property type="entry name" value="Glycogen Phosphorylase B"/>
    <property type="match status" value="2"/>
</dbReference>
<feature type="domain" description="Glycosyl transferase family 1" evidence="1">
    <location>
        <begin position="26"/>
        <end position="176"/>
    </location>
</feature>
<dbReference type="CDD" id="cd03801">
    <property type="entry name" value="GT4_PimA-like"/>
    <property type="match status" value="1"/>
</dbReference>
<evidence type="ECO:0000259" key="1">
    <source>
        <dbReference type="Pfam" id="PF00534"/>
    </source>
</evidence>